<dbReference type="OrthoDB" id="6370791at2759"/>
<dbReference type="AlphaFoldDB" id="A0A4C1UAB3"/>
<dbReference type="EMBL" id="BGZK01000146">
    <property type="protein sequence ID" value="GBP23050.1"/>
    <property type="molecule type" value="Genomic_DNA"/>
</dbReference>
<comment type="caution">
    <text evidence="1">The sequence shown here is derived from an EMBL/GenBank/DDBJ whole genome shotgun (WGS) entry which is preliminary data.</text>
</comment>
<dbReference type="Proteomes" id="UP000299102">
    <property type="component" value="Unassembled WGS sequence"/>
</dbReference>
<dbReference type="Gene3D" id="3.15.10.30">
    <property type="entry name" value="Haemolymph juvenile hormone binding protein"/>
    <property type="match status" value="1"/>
</dbReference>
<protein>
    <submittedName>
        <fullName evidence="1">Uncharacterized protein</fullName>
    </submittedName>
</protein>
<reference evidence="1 2" key="1">
    <citation type="journal article" date="2019" name="Commun. Biol.">
        <title>The bagworm genome reveals a unique fibroin gene that provides high tensile strength.</title>
        <authorList>
            <person name="Kono N."/>
            <person name="Nakamura H."/>
            <person name="Ohtoshi R."/>
            <person name="Tomita M."/>
            <person name="Numata K."/>
            <person name="Arakawa K."/>
        </authorList>
    </citation>
    <scope>NUCLEOTIDE SEQUENCE [LARGE SCALE GENOMIC DNA]</scope>
</reference>
<dbReference type="InterPro" id="IPR038606">
    <property type="entry name" value="To_sf"/>
</dbReference>
<name>A0A4C1UAB3_EUMVA</name>
<gene>
    <name evidence="1" type="ORF">EVAR_15725_1</name>
</gene>
<sequence length="251" mass="27672">MQNVTIEGLASCKLVDSSFNKTDLSVKLDLYFPSIIISADVYELHGSVYNVIPLTGYGPLRHSDVLKFNGLRIMIPHIPKNRQPLERKGLNIVGDDLELTADDLPTRWTDGLISTEGHHCLHVAQDRTSWKSEGESITRYDGIIDGILNHMIEDLAAEFANRMRSFTAPTLAATFLLTVAPPASTCVSTSVSFVFVSGRCPAFDSDSGLDLRRFRITNLDPGPTSNADLSTAYHSVSGHTLDSNFLSRIRY</sequence>
<organism evidence="1 2">
    <name type="scientific">Eumeta variegata</name>
    <name type="common">Bagworm moth</name>
    <name type="synonym">Eumeta japonica</name>
    <dbReference type="NCBI Taxonomy" id="151549"/>
    <lineage>
        <taxon>Eukaryota</taxon>
        <taxon>Metazoa</taxon>
        <taxon>Ecdysozoa</taxon>
        <taxon>Arthropoda</taxon>
        <taxon>Hexapoda</taxon>
        <taxon>Insecta</taxon>
        <taxon>Pterygota</taxon>
        <taxon>Neoptera</taxon>
        <taxon>Endopterygota</taxon>
        <taxon>Lepidoptera</taxon>
        <taxon>Glossata</taxon>
        <taxon>Ditrysia</taxon>
        <taxon>Tineoidea</taxon>
        <taxon>Psychidae</taxon>
        <taxon>Oiketicinae</taxon>
        <taxon>Eumeta</taxon>
    </lineage>
</organism>
<proteinExistence type="predicted"/>
<keyword evidence="2" id="KW-1185">Reference proteome</keyword>
<accession>A0A4C1UAB3</accession>
<evidence type="ECO:0000313" key="1">
    <source>
        <dbReference type="EMBL" id="GBP23050.1"/>
    </source>
</evidence>
<evidence type="ECO:0000313" key="2">
    <source>
        <dbReference type="Proteomes" id="UP000299102"/>
    </source>
</evidence>